<protein>
    <submittedName>
        <fullName evidence="2">Glycosyltransferase family 4 protein</fullName>
    </submittedName>
</protein>
<evidence type="ECO:0000313" key="3">
    <source>
        <dbReference type="Proteomes" id="UP001163731"/>
    </source>
</evidence>
<evidence type="ECO:0000313" key="2">
    <source>
        <dbReference type="EMBL" id="MCW3170795.1"/>
    </source>
</evidence>
<dbReference type="RefSeq" id="WP_264751923.1">
    <property type="nucleotide sequence ID" value="NZ_JAPDHW010000030.1"/>
</dbReference>
<proteinExistence type="predicted"/>
<organism evidence="2 3">
    <name type="scientific">Chryseobacterium kimseyorum</name>
    <dbReference type="NCBI Taxonomy" id="2984028"/>
    <lineage>
        <taxon>Bacteria</taxon>
        <taxon>Pseudomonadati</taxon>
        <taxon>Bacteroidota</taxon>
        <taxon>Flavobacteriia</taxon>
        <taxon>Flavobacteriales</taxon>
        <taxon>Weeksellaceae</taxon>
        <taxon>Chryseobacterium group</taxon>
        <taxon>Chryseobacterium</taxon>
    </lineage>
</organism>
<dbReference type="Pfam" id="PF13692">
    <property type="entry name" value="Glyco_trans_1_4"/>
    <property type="match status" value="1"/>
</dbReference>
<reference evidence="2" key="1">
    <citation type="submission" date="2022-10" db="EMBL/GenBank/DDBJ databases">
        <title>Chryseobacterium babae sp. nov. isolated from the gut of the beetle Oryctes rhinoceros, and Chryseobacterium kimseyorum sp. nov., isolated from a stick insect rearing cage.</title>
        <authorList>
            <person name="Shelomi M."/>
            <person name="Han C.-J."/>
            <person name="Chen W.-M."/>
            <person name="Chen H.-K."/>
            <person name="Liaw S.-J."/>
            <person name="Muhle E."/>
            <person name="Clermont D."/>
        </authorList>
    </citation>
    <scope>NUCLEOTIDE SEQUENCE</scope>
    <source>
        <strain evidence="2">09-1422</strain>
    </source>
</reference>
<comment type="caution">
    <text evidence="2">The sequence shown here is derived from an EMBL/GenBank/DDBJ whole genome shotgun (WGS) entry which is preliminary data.</text>
</comment>
<dbReference type="PANTHER" id="PTHR46401:SF2">
    <property type="entry name" value="GLYCOSYLTRANSFERASE WBBK-RELATED"/>
    <property type="match status" value="1"/>
</dbReference>
<evidence type="ECO:0000256" key="1">
    <source>
        <dbReference type="ARBA" id="ARBA00022679"/>
    </source>
</evidence>
<dbReference type="Gene3D" id="3.40.50.2000">
    <property type="entry name" value="Glycogen Phosphorylase B"/>
    <property type="match status" value="1"/>
</dbReference>
<accession>A0ABT3I4F8</accession>
<keyword evidence="3" id="KW-1185">Reference proteome</keyword>
<sequence length="384" mass="44438">MKIVFLSTFALDANVSIVNALKKKCDVYFFTEALYEIYNFLNKDQLNKTISEGTEVNELQLFRDLLALEKTYVVKGTRNANIFKKLYNSYRVHQYIKKINPDFIIIDNYMLTYFLSTLAYRKKMLMIVHDPFLHSGEDFVIDSFLRKIHFKLIKNKILLNESQRNDFIEYYKECAQNVSSSFLSVYDYLTCFKIRETVQTDNFNILFFGRISPYKGIKYLLDAFLKILAESNYENLTLTIAGSGDFDFDINEYKKYPRIKIINTYISPGNLAQLISESSVVVCPYTDATQSGVIMSAYAFKKPVIATDVGGLPEMVEHNKTGLIIKPRSSEAIYQAILELHNDKELIERMAENIENIYFSGEKSWDASAALFIDALQKIERQSE</sequence>
<dbReference type="SUPFAM" id="SSF53756">
    <property type="entry name" value="UDP-Glycosyltransferase/glycogen phosphorylase"/>
    <property type="match status" value="1"/>
</dbReference>
<gene>
    <name evidence="2" type="ORF">OMO38_19875</name>
</gene>
<dbReference type="PANTHER" id="PTHR46401">
    <property type="entry name" value="GLYCOSYLTRANSFERASE WBBK-RELATED"/>
    <property type="match status" value="1"/>
</dbReference>
<dbReference type="Proteomes" id="UP001163731">
    <property type="component" value="Unassembled WGS sequence"/>
</dbReference>
<dbReference type="EMBL" id="JAPDHW010000030">
    <property type="protein sequence ID" value="MCW3170795.1"/>
    <property type="molecule type" value="Genomic_DNA"/>
</dbReference>
<keyword evidence="1" id="KW-0808">Transferase</keyword>
<dbReference type="CDD" id="cd03801">
    <property type="entry name" value="GT4_PimA-like"/>
    <property type="match status" value="1"/>
</dbReference>
<name>A0ABT3I4F8_9FLAO</name>